<evidence type="ECO:0000313" key="3">
    <source>
        <dbReference type="EMBL" id="ATZ47831.1"/>
    </source>
</evidence>
<evidence type="ECO:0000313" key="4">
    <source>
        <dbReference type="Proteomes" id="UP000001798"/>
    </source>
</evidence>
<reference evidence="3 4" key="1">
    <citation type="journal article" date="2011" name="PLoS Genet.">
        <title>Genomic analysis of the necrotrophic fungal pathogens Sclerotinia sclerotiorum and Botrytis cinerea.</title>
        <authorList>
            <person name="Amselem J."/>
            <person name="Cuomo C.A."/>
            <person name="van Kan J.A."/>
            <person name="Viaud M."/>
            <person name="Benito E.P."/>
            <person name="Couloux A."/>
            <person name="Coutinho P.M."/>
            <person name="de Vries R.P."/>
            <person name="Dyer P.S."/>
            <person name="Fillinger S."/>
            <person name="Fournier E."/>
            <person name="Gout L."/>
            <person name="Hahn M."/>
            <person name="Kohn L."/>
            <person name="Lapalu N."/>
            <person name="Plummer K.M."/>
            <person name="Pradier J.M."/>
            <person name="Quevillon E."/>
            <person name="Sharon A."/>
            <person name="Simon A."/>
            <person name="ten Have A."/>
            <person name="Tudzynski B."/>
            <person name="Tudzynski P."/>
            <person name="Wincker P."/>
            <person name="Andrew M."/>
            <person name="Anthouard V."/>
            <person name="Beever R.E."/>
            <person name="Beffa R."/>
            <person name="Benoit I."/>
            <person name="Bouzid O."/>
            <person name="Brault B."/>
            <person name="Chen Z."/>
            <person name="Choquer M."/>
            <person name="Collemare J."/>
            <person name="Cotton P."/>
            <person name="Danchin E.G."/>
            <person name="Da Silva C."/>
            <person name="Gautier A."/>
            <person name="Giraud C."/>
            <person name="Giraud T."/>
            <person name="Gonzalez C."/>
            <person name="Grossetete S."/>
            <person name="Guldener U."/>
            <person name="Henrissat B."/>
            <person name="Howlett B.J."/>
            <person name="Kodira C."/>
            <person name="Kretschmer M."/>
            <person name="Lappartient A."/>
            <person name="Leroch M."/>
            <person name="Levis C."/>
            <person name="Mauceli E."/>
            <person name="Neuveglise C."/>
            <person name="Oeser B."/>
            <person name="Pearson M."/>
            <person name="Poulain J."/>
            <person name="Poussereau N."/>
            <person name="Quesneville H."/>
            <person name="Rascle C."/>
            <person name="Schumacher J."/>
            <person name="Segurens B."/>
            <person name="Sexton A."/>
            <person name="Silva E."/>
            <person name="Sirven C."/>
            <person name="Soanes D.M."/>
            <person name="Talbot N.J."/>
            <person name="Templeton M."/>
            <person name="Yandava C."/>
            <person name="Yarden O."/>
            <person name="Zeng Q."/>
            <person name="Rollins J.A."/>
            <person name="Lebrun M.H."/>
            <person name="Dickman M."/>
        </authorList>
    </citation>
    <scope>NUCLEOTIDE SEQUENCE [LARGE SCALE GENOMIC DNA]</scope>
    <source>
        <strain evidence="3 4">B05.10</strain>
    </source>
</reference>
<keyword evidence="4" id="KW-1185">Reference proteome</keyword>
<dbReference type="PANTHER" id="PTHR33630:SF9">
    <property type="entry name" value="CUTINASE 4"/>
    <property type="match status" value="1"/>
</dbReference>
<keyword evidence="1" id="KW-0378">Hydrolase</keyword>
<keyword evidence="2" id="KW-1015">Disulfide bond</keyword>
<dbReference type="Pfam" id="PF01083">
    <property type="entry name" value="Cutinase"/>
    <property type="match status" value="1"/>
</dbReference>
<dbReference type="PANTHER" id="PTHR33630">
    <property type="entry name" value="CUTINASE RV1984C-RELATED-RELATED"/>
    <property type="match status" value="1"/>
</dbReference>
<dbReference type="InterPro" id="IPR000675">
    <property type="entry name" value="Cutinase/axe"/>
</dbReference>
<dbReference type="SMART" id="SM01110">
    <property type="entry name" value="Cutinase"/>
    <property type="match status" value="1"/>
</dbReference>
<dbReference type="GeneID" id="5440025"/>
<protein>
    <submittedName>
        <fullName evidence="3">Uncharacterized protein</fullName>
    </submittedName>
</protein>
<sequence length="193" mass="20674">MSLLQQVTTIETPAYMLLQENLTNLSLTKKLIDARGTNEPQGISIMFYPMLQSILAKVPDGVSLPVEYPAGVDQNTTSGQKFIIDTINQGLQKCPNQAYALFGYSQGATLILRTLEELSSEAINSVSSVILVGNPYRVPDKLSNVNGTGQAGNDATVGLFVASATANNESIPQLSDKLDQSGKVLDYCLEVSS</sequence>
<proteinExistence type="predicted"/>
<evidence type="ECO:0000256" key="1">
    <source>
        <dbReference type="ARBA" id="ARBA00022801"/>
    </source>
</evidence>
<dbReference type="VEuPathDB" id="FungiDB:Bcin03g01230"/>
<organism evidence="3 4">
    <name type="scientific">Botryotinia fuckeliana (strain B05.10)</name>
    <name type="common">Noble rot fungus</name>
    <name type="synonym">Botrytis cinerea</name>
    <dbReference type="NCBI Taxonomy" id="332648"/>
    <lineage>
        <taxon>Eukaryota</taxon>
        <taxon>Fungi</taxon>
        <taxon>Dikarya</taxon>
        <taxon>Ascomycota</taxon>
        <taxon>Pezizomycotina</taxon>
        <taxon>Leotiomycetes</taxon>
        <taxon>Helotiales</taxon>
        <taxon>Sclerotiniaceae</taxon>
        <taxon>Botrytis</taxon>
    </lineage>
</organism>
<evidence type="ECO:0000256" key="2">
    <source>
        <dbReference type="ARBA" id="ARBA00023157"/>
    </source>
</evidence>
<dbReference type="EMBL" id="CP009807">
    <property type="protein sequence ID" value="ATZ47831.1"/>
    <property type="molecule type" value="Genomic_DNA"/>
</dbReference>
<reference evidence="3 4" key="3">
    <citation type="journal article" date="2017" name="Mol. Plant Pathol.">
        <title>A gapless genome sequence of the fungus Botrytis cinerea.</title>
        <authorList>
            <person name="Van Kan J.A."/>
            <person name="Stassen J.H."/>
            <person name="Mosbach A."/>
            <person name="Van Der Lee T.A."/>
            <person name="Faino L."/>
            <person name="Farmer A.D."/>
            <person name="Papasotiriou D.G."/>
            <person name="Zhou S."/>
            <person name="Seidl M.F."/>
            <person name="Cottam E."/>
            <person name="Edel D."/>
            <person name="Hahn M."/>
            <person name="Schwartz D.C."/>
            <person name="Dietrich R.A."/>
            <person name="Widdison S."/>
            <person name="Scalliet G."/>
        </authorList>
    </citation>
    <scope>NUCLEOTIDE SEQUENCE [LARGE SCALE GENOMIC DNA]</scope>
    <source>
        <strain evidence="3 4">B05.10</strain>
    </source>
</reference>
<dbReference type="KEGG" id="bfu:BCIN_03g01230"/>
<dbReference type="Proteomes" id="UP000001798">
    <property type="component" value="Chromosome 3"/>
</dbReference>
<dbReference type="InterPro" id="IPR029058">
    <property type="entry name" value="AB_hydrolase_fold"/>
</dbReference>
<accession>A0A384JBL5</accession>
<dbReference type="RefSeq" id="XP_024547509.1">
    <property type="nucleotide sequence ID" value="XM_024691738.1"/>
</dbReference>
<dbReference type="Gene3D" id="3.40.50.1820">
    <property type="entry name" value="alpha/beta hydrolase"/>
    <property type="match status" value="1"/>
</dbReference>
<dbReference type="AlphaFoldDB" id="A0A384JBL5"/>
<reference evidence="3 4" key="2">
    <citation type="journal article" date="2012" name="Eukaryot. Cell">
        <title>Genome update of Botrytis cinerea strains B05.10 and T4.</title>
        <authorList>
            <person name="Staats M."/>
            <person name="van Kan J.A."/>
        </authorList>
    </citation>
    <scope>NUCLEOTIDE SEQUENCE [LARGE SCALE GENOMIC DNA]</scope>
    <source>
        <strain evidence="3 4">B05.10</strain>
    </source>
</reference>
<name>A0A384JBL5_BOTFB</name>
<dbReference type="OrthoDB" id="3225429at2759"/>
<dbReference type="SUPFAM" id="SSF53474">
    <property type="entry name" value="alpha/beta-Hydrolases"/>
    <property type="match status" value="1"/>
</dbReference>
<dbReference type="GO" id="GO:0052689">
    <property type="term" value="F:carboxylic ester hydrolase activity"/>
    <property type="evidence" value="ECO:0007669"/>
    <property type="project" value="UniProtKB-ARBA"/>
</dbReference>
<gene>
    <name evidence="3" type="ORF">BCIN_03g01230</name>
</gene>